<feature type="region of interest" description="Disordered" evidence="9">
    <location>
        <begin position="226"/>
        <end position="246"/>
    </location>
</feature>
<dbReference type="InterPro" id="IPR001431">
    <property type="entry name" value="Pept_M16_Zn_BS"/>
</dbReference>
<evidence type="ECO:0000256" key="8">
    <source>
        <dbReference type="RuleBase" id="RU004447"/>
    </source>
</evidence>
<dbReference type="InterPro" id="IPR011765">
    <property type="entry name" value="Pept_M16_N"/>
</dbReference>
<comment type="cofactor">
    <cofactor evidence="1">
        <name>Zn(2+)</name>
        <dbReference type="ChEBI" id="CHEBI:29105"/>
    </cofactor>
</comment>
<evidence type="ECO:0000256" key="10">
    <source>
        <dbReference type="SAM" id="SignalP"/>
    </source>
</evidence>
<dbReference type="PROSITE" id="PS00143">
    <property type="entry name" value="INSULINASE"/>
    <property type="match status" value="1"/>
</dbReference>
<feature type="domain" description="Peptidase M16 N-terminal" evidence="11">
    <location>
        <begin position="33"/>
        <end position="178"/>
    </location>
</feature>
<evidence type="ECO:0000313" key="13">
    <source>
        <dbReference type="EMBL" id="MFB9148324.1"/>
    </source>
</evidence>
<proteinExistence type="inferred from homology"/>
<dbReference type="InterPro" id="IPR050626">
    <property type="entry name" value="Peptidase_M16"/>
</dbReference>
<evidence type="ECO:0000256" key="1">
    <source>
        <dbReference type="ARBA" id="ARBA00001947"/>
    </source>
</evidence>
<keyword evidence="7" id="KW-0482">Metalloprotease</keyword>
<dbReference type="InterPro" id="IPR007863">
    <property type="entry name" value="Peptidase_M16_C"/>
</dbReference>
<dbReference type="Gene3D" id="3.30.830.10">
    <property type="entry name" value="Metalloenzyme, LuxS/M16 peptidase-like"/>
    <property type="match status" value="2"/>
</dbReference>
<evidence type="ECO:0000256" key="6">
    <source>
        <dbReference type="ARBA" id="ARBA00022833"/>
    </source>
</evidence>
<evidence type="ECO:0000259" key="11">
    <source>
        <dbReference type="Pfam" id="PF00675"/>
    </source>
</evidence>
<keyword evidence="14" id="KW-1185">Reference proteome</keyword>
<keyword evidence="4" id="KW-0479">Metal-binding</keyword>
<keyword evidence="6" id="KW-0862">Zinc</keyword>
<dbReference type="Proteomes" id="UP001589670">
    <property type="component" value="Unassembled WGS sequence"/>
</dbReference>
<dbReference type="RefSeq" id="WP_377066136.1">
    <property type="nucleotide sequence ID" value="NZ_JBHMEC010000002.1"/>
</dbReference>
<dbReference type="PANTHER" id="PTHR43690:SF17">
    <property type="entry name" value="PROTEIN YHJJ"/>
    <property type="match status" value="1"/>
</dbReference>
<evidence type="ECO:0000259" key="12">
    <source>
        <dbReference type="Pfam" id="PF05193"/>
    </source>
</evidence>
<gene>
    <name evidence="13" type="ORF">ACFFU4_01000</name>
</gene>
<dbReference type="PANTHER" id="PTHR43690">
    <property type="entry name" value="NARDILYSIN"/>
    <property type="match status" value="1"/>
</dbReference>
<keyword evidence="5" id="KW-0378">Hydrolase</keyword>
<dbReference type="SUPFAM" id="SSF63411">
    <property type="entry name" value="LuxS/MPP-like metallohydrolase"/>
    <property type="match status" value="2"/>
</dbReference>
<organism evidence="13 14">
    <name type="scientific">Roseovarius ramblicola</name>
    <dbReference type="NCBI Taxonomy" id="2022336"/>
    <lineage>
        <taxon>Bacteria</taxon>
        <taxon>Pseudomonadati</taxon>
        <taxon>Pseudomonadota</taxon>
        <taxon>Alphaproteobacteria</taxon>
        <taxon>Rhodobacterales</taxon>
        <taxon>Roseobacteraceae</taxon>
        <taxon>Roseovarius</taxon>
    </lineage>
</organism>
<comment type="caution">
    <text evidence="13">The sequence shown here is derived from an EMBL/GenBank/DDBJ whole genome shotgun (WGS) entry which is preliminary data.</text>
</comment>
<dbReference type="EMBL" id="JBHMEC010000002">
    <property type="protein sequence ID" value="MFB9148324.1"/>
    <property type="molecule type" value="Genomic_DNA"/>
</dbReference>
<keyword evidence="3" id="KW-0645">Protease</keyword>
<evidence type="ECO:0000256" key="3">
    <source>
        <dbReference type="ARBA" id="ARBA00022670"/>
    </source>
</evidence>
<name>A0ABV5HV75_9RHOB</name>
<sequence>MRRLIVALLMVIPFGPVWANPVSNFTLDNGMEVVVIEDHRAPAVTQMVWYRAGSADEWPGVSGVAHFLEHLMFKGTETLEPGEFSATVARNGGNDNAFTSYDYTAYFQRIAADRLDLVMEMEADRMVNLQLGAQNIATERNVILEERNQRVDNNPSALFREQMGAAQYLNHPYGVPIIGWRHEMEALDRSAALDFYRQYYAPNNAVLIVAGDADPDEARALAEKHYGPIPANPDLPARARPQEPPQLAERRLSLRDARVSQPYVARSYLAPERDSGAQDEAAALTLLAALLGNGQTSVLNEKLQFEQQIAVQVEAWYSGMSLDDTSLDFIVVPAAGVTLDEAEAALDEVLAAFLQTGPDPEHLERIKTRLRAQEIYERDDVSALARRYGQALTQGLTVADVEAWPDILQQTTAEDVMEAAHAVLDRKTSVTGRLMAPEVTQ</sequence>
<evidence type="ECO:0000313" key="14">
    <source>
        <dbReference type="Proteomes" id="UP001589670"/>
    </source>
</evidence>
<accession>A0ABV5HV75</accession>
<keyword evidence="10" id="KW-0732">Signal</keyword>
<evidence type="ECO:0000256" key="9">
    <source>
        <dbReference type="SAM" id="MobiDB-lite"/>
    </source>
</evidence>
<dbReference type="InterPro" id="IPR011249">
    <property type="entry name" value="Metalloenz_LuxS/M16"/>
</dbReference>
<evidence type="ECO:0000256" key="2">
    <source>
        <dbReference type="ARBA" id="ARBA00007261"/>
    </source>
</evidence>
<evidence type="ECO:0000256" key="5">
    <source>
        <dbReference type="ARBA" id="ARBA00022801"/>
    </source>
</evidence>
<dbReference type="Pfam" id="PF05193">
    <property type="entry name" value="Peptidase_M16_C"/>
    <property type="match status" value="1"/>
</dbReference>
<feature type="domain" description="Peptidase M16 C-terminal" evidence="12">
    <location>
        <begin position="187"/>
        <end position="370"/>
    </location>
</feature>
<evidence type="ECO:0000256" key="4">
    <source>
        <dbReference type="ARBA" id="ARBA00022723"/>
    </source>
</evidence>
<comment type="similarity">
    <text evidence="2 8">Belongs to the peptidase M16 family.</text>
</comment>
<protein>
    <submittedName>
        <fullName evidence="13">M16 family metallopeptidase</fullName>
    </submittedName>
</protein>
<feature type="signal peptide" evidence="10">
    <location>
        <begin position="1"/>
        <end position="19"/>
    </location>
</feature>
<reference evidence="13 14" key="1">
    <citation type="submission" date="2024-09" db="EMBL/GenBank/DDBJ databases">
        <authorList>
            <person name="Sun Q."/>
            <person name="Mori K."/>
        </authorList>
    </citation>
    <scope>NUCLEOTIDE SEQUENCE [LARGE SCALE GENOMIC DNA]</scope>
    <source>
        <strain evidence="13 14">CECT 9424</strain>
    </source>
</reference>
<evidence type="ECO:0000256" key="7">
    <source>
        <dbReference type="ARBA" id="ARBA00023049"/>
    </source>
</evidence>
<dbReference type="Pfam" id="PF00675">
    <property type="entry name" value="Peptidase_M16"/>
    <property type="match status" value="1"/>
</dbReference>
<feature type="chain" id="PRO_5045376024" evidence="10">
    <location>
        <begin position="20"/>
        <end position="441"/>
    </location>
</feature>